<evidence type="ECO:0000313" key="2">
    <source>
        <dbReference type="EMBL" id="ABU49160.1"/>
    </source>
</evidence>
<organism evidence="2">
    <name type="scientific">Azotobacter vinelandii</name>
    <dbReference type="NCBI Taxonomy" id="354"/>
    <lineage>
        <taxon>Bacteria</taxon>
        <taxon>Pseudomonadati</taxon>
        <taxon>Pseudomonadota</taxon>
        <taxon>Gammaproteobacteria</taxon>
        <taxon>Pseudomonadales</taxon>
        <taxon>Pseudomonadaceae</taxon>
        <taxon>Azotobacter</taxon>
    </lineage>
</organism>
<feature type="non-terminal residue" evidence="2">
    <location>
        <position position="106"/>
    </location>
</feature>
<reference evidence="2" key="1">
    <citation type="submission" date="2007-05" db="EMBL/GenBank/DDBJ databases">
        <title>Molecular identification of soil diazotrophs of agricultural interest.</title>
        <authorList>
            <person name="Castaldini M."/>
            <person name="Landi S."/>
            <person name="Fabiani A."/>
        </authorList>
    </citation>
    <scope>NUCLEOTIDE SEQUENCE</scope>
    <source>
        <strain evidence="2">ISSDS-423</strain>
    </source>
</reference>
<dbReference type="AlphaFoldDB" id="A7U459"/>
<sequence length="106" mass="12363">QPYHALQQPSHNHEKHVCKTRAARKYQHGRRDQKRLCGASSALSPVAPSRALVRRPWCYHRHQLHGRKRRLQRRPGLRVLRRTGRRVCGGSPCRSATTRPRNLHLS</sequence>
<feature type="non-terminal residue" evidence="2">
    <location>
        <position position="1"/>
    </location>
</feature>
<proteinExistence type="predicted"/>
<feature type="region of interest" description="Disordered" evidence="1">
    <location>
        <begin position="87"/>
        <end position="106"/>
    </location>
</feature>
<evidence type="ECO:0000256" key="1">
    <source>
        <dbReference type="SAM" id="MobiDB-lite"/>
    </source>
</evidence>
<protein>
    <submittedName>
        <fullName evidence="2">NifH</fullName>
    </submittedName>
</protein>
<name>A7U459_AZOVI</name>
<accession>A7U459</accession>
<dbReference type="EMBL" id="EF620492">
    <property type="protein sequence ID" value="ABU49160.1"/>
    <property type="molecule type" value="Genomic_DNA"/>
</dbReference>
<feature type="compositionally biased region" description="Polar residues" evidence="1">
    <location>
        <begin position="94"/>
        <end position="106"/>
    </location>
</feature>